<dbReference type="PANTHER" id="PTHR33912:SF5">
    <property type="entry name" value="F22G5.17"/>
    <property type="match status" value="1"/>
</dbReference>
<dbReference type="PANTHER" id="PTHR33912">
    <property type="entry name" value="OS01G0939400 PROTEIN"/>
    <property type="match status" value="1"/>
</dbReference>
<keyword evidence="3" id="KW-1185">Reference proteome</keyword>
<sequence>MERSKKEHKNKKKKPFTRLQKHAPAALQLAQITTGVKENEDDSDHCAIPLLSPLVLSPTPLLVEDGEEQLAKTTESGNISTREGWQHPAVDGITIDPSKLGALLKSQCVLVDKL</sequence>
<gene>
    <name evidence="2" type="ORF">BUALT_Bualt02G0069300</name>
</gene>
<dbReference type="InterPro" id="IPR040381">
    <property type="entry name" value="At4g14450-like"/>
</dbReference>
<accession>A0AAV6Y091</accession>
<evidence type="ECO:0000313" key="2">
    <source>
        <dbReference type="EMBL" id="KAG8387898.1"/>
    </source>
</evidence>
<name>A0AAV6Y091_9LAMI</name>
<dbReference type="AlphaFoldDB" id="A0AAV6Y091"/>
<evidence type="ECO:0000256" key="1">
    <source>
        <dbReference type="SAM" id="MobiDB-lite"/>
    </source>
</evidence>
<feature type="region of interest" description="Disordered" evidence="1">
    <location>
        <begin position="1"/>
        <end position="20"/>
    </location>
</feature>
<reference evidence="2" key="1">
    <citation type="submission" date="2019-10" db="EMBL/GenBank/DDBJ databases">
        <authorList>
            <person name="Zhang R."/>
            <person name="Pan Y."/>
            <person name="Wang J."/>
            <person name="Ma R."/>
            <person name="Yu S."/>
        </authorList>
    </citation>
    <scope>NUCLEOTIDE SEQUENCE</scope>
    <source>
        <strain evidence="2">LA-IB0</strain>
        <tissue evidence="2">Leaf</tissue>
    </source>
</reference>
<comment type="caution">
    <text evidence="2">The sequence shown here is derived from an EMBL/GenBank/DDBJ whole genome shotgun (WGS) entry which is preliminary data.</text>
</comment>
<evidence type="ECO:0000313" key="3">
    <source>
        <dbReference type="Proteomes" id="UP000826271"/>
    </source>
</evidence>
<protein>
    <submittedName>
        <fullName evidence="2">Uncharacterized protein</fullName>
    </submittedName>
</protein>
<dbReference type="Proteomes" id="UP000826271">
    <property type="component" value="Unassembled WGS sequence"/>
</dbReference>
<proteinExistence type="predicted"/>
<organism evidence="2 3">
    <name type="scientific">Buddleja alternifolia</name>
    <dbReference type="NCBI Taxonomy" id="168488"/>
    <lineage>
        <taxon>Eukaryota</taxon>
        <taxon>Viridiplantae</taxon>
        <taxon>Streptophyta</taxon>
        <taxon>Embryophyta</taxon>
        <taxon>Tracheophyta</taxon>
        <taxon>Spermatophyta</taxon>
        <taxon>Magnoliopsida</taxon>
        <taxon>eudicotyledons</taxon>
        <taxon>Gunneridae</taxon>
        <taxon>Pentapetalae</taxon>
        <taxon>asterids</taxon>
        <taxon>lamiids</taxon>
        <taxon>Lamiales</taxon>
        <taxon>Scrophulariaceae</taxon>
        <taxon>Buddlejeae</taxon>
        <taxon>Buddleja</taxon>
    </lineage>
</organism>
<dbReference type="EMBL" id="WHWC01000002">
    <property type="protein sequence ID" value="KAG8387898.1"/>
    <property type="molecule type" value="Genomic_DNA"/>
</dbReference>